<feature type="signal peptide" evidence="1">
    <location>
        <begin position="1"/>
        <end position="22"/>
    </location>
</feature>
<organism evidence="2 3">
    <name type="scientific">Rubellimicrobium rubrum</name>
    <dbReference type="NCBI Taxonomy" id="2585369"/>
    <lineage>
        <taxon>Bacteria</taxon>
        <taxon>Pseudomonadati</taxon>
        <taxon>Pseudomonadota</taxon>
        <taxon>Alphaproteobacteria</taxon>
        <taxon>Rhodobacterales</taxon>
        <taxon>Roseobacteraceae</taxon>
        <taxon>Rubellimicrobium</taxon>
    </lineage>
</organism>
<accession>A0A5C4MKS8</accession>
<dbReference type="Proteomes" id="UP000305887">
    <property type="component" value="Unassembled WGS sequence"/>
</dbReference>
<name>A0A5C4MKS8_9RHOB</name>
<evidence type="ECO:0000313" key="3">
    <source>
        <dbReference type="Proteomes" id="UP000305887"/>
    </source>
</evidence>
<keyword evidence="3" id="KW-1185">Reference proteome</keyword>
<feature type="chain" id="PRO_5022746553" evidence="1">
    <location>
        <begin position="23"/>
        <end position="369"/>
    </location>
</feature>
<evidence type="ECO:0000256" key="1">
    <source>
        <dbReference type="SAM" id="SignalP"/>
    </source>
</evidence>
<evidence type="ECO:0000313" key="2">
    <source>
        <dbReference type="EMBL" id="TNC45133.1"/>
    </source>
</evidence>
<proteinExistence type="predicted"/>
<keyword evidence="1" id="KW-0732">Signal</keyword>
<dbReference type="AlphaFoldDB" id="A0A5C4MKS8"/>
<dbReference type="RefSeq" id="WP_139078969.1">
    <property type="nucleotide sequence ID" value="NZ_VDFU01000050.1"/>
</dbReference>
<reference evidence="2 3" key="1">
    <citation type="submission" date="2019-06" db="EMBL/GenBank/DDBJ databases">
        <title>YIM 131921 draft genome.</title>
        <authorList>
            <person name="Jiang L."/>
        </authorList>
    </citation>
    <scope>NUCLEOTIDE SEQUENCE [LARGE SCALE GENOMIC DNA]</scope>
    <source>
        <strain evidence="2 3">YIM 131921</strain>
    </source>
</reference>
<sequence>MTHSCTALLSTVLIAAATASQAQDVLADLQGYWSGSYGPPANASFDVMLLGAVGEITLDVPVPDEILSANCRYILAVEPGTASGSIDGDSDGGCPDAMTFAFRDDGADMLVLEFLDGPLAQGLEGVEEIAVPVVLRPLAEAETPSGFVAPDILGVRPGMTAAEAEAILSDKGYALQEPQLREGEGFTVTDLNWVRNEGQEWDTVGLGFTAQVEGDGAEPRIMRVSRSWTMTSETGVTVSSLRDSLTTKYGTPNGIPSNEDQPIWVFDRAGNRPEVRLYDLDCGEVPAFSLPGGMVGSWSMQEIPVSCLAIVGADIQPSFDGDGLAGRLDMDVLDLDLMLADFWATWRHGNVLRIEADKQRLGSVVTPEL</sequence>
<protein>
    <submittedName>
        <fullName evidence="2">Uncharacterized protein</fullName>
    </submittedName>
</protein>
<gene>
    <name evidence="2" type="ORF">FHG66_20280</name>
</gene>
<comment type="caution">
    <text evidence="2">The sequence shown here is derived from an EMBL/GenBank/DDBJ whole genome shotgun (WGS) entry which is preliminary data.</text>
</comment>
<dbReference type="EMBL" id="VDFU01000050">
    <property type="protein sequence ID" value="TNC45133.1"/>
    <property type="molecule type" value="Genomic_DNA"/>
</dbReference>